<evidence type="ECO:0000313" key="2">
    <source>
        <dbReference type="EMBL" id="QHQ37764.1"/>
    </source>
</evidence>
<sequence length="96" mass="10986">MQHQRYFIACEQVKWKFQCPQHWQDLSKTDKESIRYCSDCRRNVHLAHSASELNDLARQGACVAWPGNPDDEAEKQGYMVIGEVDGGSPFSLENAK</sequence>
<accession>A0A6P1T4E1</accession>
<protein>
    <submittedName>
        <fullName evidence="1">Uncharacterized protein</fullName>
    </submittedName>
</protein>
<dbReference type="Proteomes" id="UP000563601">
    <property type="component" value="Unassembled WGS sequence"/>
</dbReference>
<name>A0A6P1T4E1_9GAMM</name>
<dbReference type="OrthoDB" id="288259at2"/>
<organism evidence="1 4">
    <name type="scientific">Microbulbifer hydrolyticus</name>
    <dbReference type="NCBI Taxonomy" id="48074"/>
    <lineage>
        <taxon>Bacteria</taxon>
        <taxon>Pseudomonadati</taxon>
        <taxon>Pseudomonadota</taxon>
        <taxon>Gammaproteobacteria</taxon>
        <taxon>Cellvibrionales</taxon>
        <taxon>Microbulbiferaceae</taxon>
        <taxon>Microbulbifer</taxon>
    </lineage>
</organism>
<reference evidence="2 3" key="1">
    <citation type="submission" date="2020-01" db="EMBL/GenBank/DDBJ databases">
        <title>The possibility of degradation of plastic by Microbulbifer hydrolyticus IRE-31.</title>
        <authorList>
            <person name="Liu L."/>
        </authorList>
    </citation>
    <scope>NUCLEOTIDE SEQUENCE [LARGE SCALE GENOMIC DNA]</scope>
    <source>
        <strain evidence="2 3">IRE-31</strain>
    </source>
</reference>
<keyword evidence="3" id="KW-1185">Reference proteome</keyword>
<dbReference type="EMBL" id="CP047491">
    <property type="protein sequence ID" value="QHQ37764.1"/>
    <property type="molecule type" value="Genomic_DNA"/>
</dbReference>
<evidence type="ECO:0000313" key="3">
    <source>
        <dbReference type="Proteomes" id="UP000464675"/>
    </source>
</evidence>
<dbReference type="RefSeq" id="WP_161857102.1">
    <property type="nucleotide sequence ID" value="NZ_CP047491.1"/>
</dbReference>
<proteinExistence type="predicted"/>
<dbReference type="EMBL" id="JACHHR010000002">
    <property type="protein sequence ID" value="MBB5211485.1"/>
    <property type="molecule type" value="Genomic_DNA"/>
</dbReference>
<gene>
    <name evidence="2" type="ORF">GTQ55_01355</name>
    <name evidence="1" type="ORF">HNQ53_001703</name>
</gene>
<reference evidence="1 4" key="2">
    <citation type="submission" date="2020-08" db="EMBL/GenBank/DDBJ databases">
        <title>Genomic Encyclopedia of Type Strains, Phase IV (KMG-IV): sequencing the most valuable type-strain genomes for metagenomic binning, comparative biology and taxonomic classification.</title>
        <authorList>
            <person name="Goeker M."/>
        </authorList>
    </citation>
    <scope>NUCLEOTIDE SEQUENCE [LARGE SCALE GENOMIC DNA]</scope>
    <source>
        <strain evidence="1 4">DSM 11525</strain>
    </source>
</reference>
<evidence type="ECO:0000313" key="4">
    <source>
        <dbReference type="Proteomes" id="UP000563601"/>
    </source>
</evidence>
<dbReference type="Proteomes" id="UP000464675">
    <property type="component" value="Chromosome"/>
</dbReference>
<dbReference type="AlphaFoldDB" id="A0A6P1T4E1"/>
<evidence type="ECO:0000313" key="1">
    <source>
        <dbReference type="EMBL" id="MBB5211485.1"/>
    </source>
</evidence>